<dbReference type="HAMAP" id="MF_01966">
    <property type="entry name" value="NADHX_epimerase"/>
    <property type="match status" value="1"/>
</dbReference>
<feature type="binding site" evidence="10">
    <location>
        <position position="210"/>
    </location>
    <ligand>
        <name>(6S)-NADPHX</name>
        <dbReference type="ChEBI" id="CHEBI:64076"/>
    </ligand>
</feature>
<evidence type="ECO:0000256" key="9">
    <source>
        <dbReference type="ARBA" id="ARBA00023235"/>
    </source>
</evidence>
<dbReference type="GO" id="GO:0052856">
    <property type="term" value="F:NAD(P)HX epimerase activity"/>
    <property type="evidence" value="ECO:0007669"/>
    <property type="project" value="UniProtKB-UniRule"/>
</dbReference>
<dbReference type="PANTHER" id="PTHR13232:SF10">
    <property type="entry name" value="NAD(P)H-HYDRATE EPIMERASE"/>
    <property type="match status" value="1"/>
</dbReference>
<evidence type="ECO:0000256" key="11">
    <source>
        <dbReference type="SAM" id="Phobius"/>
    </source>
</evidence>
<keyword evidence="14" id="KW-1185">Reference proteome</keyword>
<evidence type="ECO:0000313" key="14">
    <source>
        <dbReference type="Proteomes" id="UP001165063"/>
    </source>
</evidence>
<feature type="binding site" evidence="10">
    <location>
        <position position="109"/>
    </location>
    <ligand>
        <name>K(+)</name>
        <dbReference type="ChEBI" id="CHEBI:29103"/>
    </ligand>
</feature>
<keyword evidence="8 10" id="KW-0520">NAD</keyword>
<feature type="binding site" evidence="10">
    <location>
        <position position="213"/>
    </location>
    <ligand>
        <name>K(+)</name>
        <dbReference type="ChEBI" id="CHEBI:29103"/>
    </ligand>
</feature>
<name>A0A9W7DGK6_AMBMO</name>
<dbReference type="InterPro" id="IPR004443">
    <property type="entry name" value="YjeF_N_dom"/>
</dbReference>
<evidence type="ECO:0000256" key="7">
    <source>
        <dbReference type="ARBA" id="ARBA00022958"/>
    </source>
</evidence>
<keyword evidence="6" id="KW-0521">NADP</keyword>
<evidence type="ECO:0000256" key="4">
    <source>
        <dbReference type="ARBA" id="ARBA00022723"/>
    </source>
</evidence>
<feature type="transmembrane region" description="Helical" evidence="11">
    <location>
        <begin position="12"/>
        <end position="30"/>
    </location>
</feature>
<comment type="caution">
    <text evidence="10">Lacks conserved residue(s) required for the propagation of feature annotation.</text>
</comment>
<evidence type="ECO:0000256" key="3">
    <source>
        <dbReference type="ARBA" id="ARBA00012228"/>
    </source>
</evidence>
<evidence type="ECO:0000256" key="2">
    <source>
        <dbReference type="ARBA" id="ARBA00000909"/>
    </source>
</evidence>
<feature type="binding site" evidence="10">
    <location>
        <begin position="177"/>
        <end position="183"/>
    </location>
    <ligand>
        <name>(6S)-NADPHX</name>
        <dbReference type="ChEBI" id="CHEBI:64076"/>
    </ligand>
</feature>
<keyword evidence="5 10" id="KW-0547">Nucleotide-binding</keyword>
<keyword evidence="11" id="KW-1133">Transmembrane helix</keyword>
<dbReference type="GO" id="GO:0000166">
    <property type="term" value="F:nucleotide binding"/>
    <property type="evidence" value="ECO:0007669"/>
    <property type="project" value="UniProtKB-KW"/>
</dbReference>
<comment type="subcellular location">
    <subcellularLocation>
        <location evidence="10">Cytoplasm</location>
    </subcellularLocation>
    <subcellularLocation>
        <location evidence="10">Mitochondrion</location>
    </subcellularLocation>
</comment>
<reference evidence="13" key="1">
    <citation type="submission" date="2023-04" db="EMBL/GenBank/DDBJ databases">
        <title>Ambrosiozyma monospora NBRC 1965.</title>
        <authorList>
            <person name="Ichikawa N."/>
            <person name="Sato H."/>
            <person name="Tonouchi N."/>
        </authorList>
    </citation>
    <scope>NUCLEOTIDE SEQUENCE</scope>
    <source>
        <strain evidence="13">NBRC 1965</strain>
    </source>
</reference>
<gene>
    <name evidence="13" type="ORF">Amon01_000054100</name>
</gene>
<comment type="catalytic activity">
    <reaction evidence="2 10">
        <text>(6R)-NADPHX = (6S)-NADPHX</text>
        <dbReference type="Rhea" id="RHEA:32227"/>
        <dbReference type="ChEBI" id="CHEBI:64076"/>
        <dbReference type="ChEBI" id="CHEBI:64077"/>
        <dbReference type="EC" id="5.1.99.6"/>
    </reaction>
</comment>
<comment type="function">
    <text evidence="10">Catalyzes the epimerization of the S- and R-forms of NAD(P)HX, a damaged form of NAD(P)H that is a result of enzymatic or heat-dependent hydration. This is a prerequisite for the S-specific NAD(P)H-hydrate dehydratase to allow the repair of both epimers of NAD(P)HX.</text>
</comment>
<dbReference type="EC" id="5.1.99.6" evidence="3 10"/>
<sequence length="287" mass="32286">MRPQLQRTSFFKYLLPFLAISITITFEYIYQPNKFNFNINQTKETKMSFKVIAAKQASLLDQELMSTMGFSIDQLMELAGLSVAQSIYKVYPPTANSSSCLVLCGPGNNGGDGLVAARHLKLFGYNNIQIYYPKPTNRPIFTGLVTQLQQFGIEFIDSSQLSNSFSQSNLIIDSLFGFSFKPPMRPPFNSIISEMLKWQLEQDKKIIAVDIPSGWDVDLGPTDACPEIANYQPDLLVSLTAPKPCSLKLDKLKKHYLGGRFINKEFAEKWGIDVPEYPGVDQVVQLQ</sequence>
<keyword evidence="10" id="KW-0963">Cytoplasm</keyword>
<keyword evidence="7 10" id="KW-0630">Potassium</keyword>
<dbReference type="SUPFAM" id="SSF64153">
    <property type="entry name" value="YjeF N-terminal domain-like"/>
    <property type="match status" value="1"/>
</dbReference>
<evidence type="ECO:0000256" key="1">
    <source>
        <dbReference type="ARBA" id="ARBA00000013"/>
    </source>
</evidence>
<dbReference type="PANTHER" id="PTHR13232">
    <property type="entry name" value="NAD(P)H-HYDRATE EPIMERASE"/>
    <property type="match status" value="1"/>
</dbReference>
<comment type="cofactor">
    <cofactor evidence="10">
        <name>K(+)</name>
        <dbReference type="ChEBI" id="CHEBI:29103"/>
    </cofactor>
    <text evidence="10">Binds 1 potassium ion per subunit.</text>
</comment>
<dbReference type="InterPro" id="IPR036652">
    <property type="entry name" value="YjeF_N_dom_sf"/>
</dbReference>
<accession>A0A9W7DGK6</accession>
<dbReference type="Proteomes" id="UP001165063">
    <property type="component" value="Unassembled WGS sequence"/>
</dbReference>
<proteinExistence type="inferred from homology"/>
<keyword evidence="9 10" id="KW-0413">Isomerase</keyword>
<dbReference type="GO" id="GO:0005739">
    <property type="term" value="C:mitochondrion"/>
    <property type="evidence" value="ECO:0007669"/>
    <property type="project" value="UniProtKB-SubCell"/>
</dbReference>
<dbReference type="EMBL" id="BSXU01000149">
    <property type="protein sequence ID" value="GMG19534.1"/>
    <property type="molecule type" value="Genomic_DNA"/>
</dbReference>
<feature type="binding site" evidence="10">
    <location>
        <position position="173"/>
    </location>
    <ligand>
        <name>K(+)</name>
        <dbReference type="ChEBI" id="CHEBI:29103"/>
    </ligand>
</feature>
<dbReference type="PROSITE" id="PS51385">
    <property type="entry name" value="YJEF_N"/>
    <property type="match status" value="1"/>
</dbReference>
<keyword evidence="10" id="KW-0496">Mitochondrion</keyword>
<dbReference type="Gene3D" id="3.40.50.10260">
    <property type="entry name" value="YjeF N-terminal domain"/>
    <property type="match status" value="1"/>
</dbReference>
<evidence type="ECO:0000256" key="8">
    <source>
        <dbReference type="ARBA" id="ARBA00023027"/>
    </source>
</evidence>
<feature type="domain" description="YjeF N-terminal" evidence="12">
    <location>
        <begin position="57"/>
        <end position="274"/>
    </location>
</feature>
<keyword evidence="11" id="KW-0472">Membrane</keyword>
<protein>
    <recommendedName>
        <fullName evidence="3 10">NAD(P)H-hydrate epimerase</fullName>
        <ecNumber evidence="3 10">5.1.99.6</ecNumber>
    </recommendedName>
    <alternativeName>
        <fullName evidence="10">NAD(P)HX epimerase</fullName>
    </alternativeName>
</protein>
<dbReference type="OrthoDB" id="10064708at2759"/>
<dbReference type="NCBIfam" id="TIGR00197">
    <property type="entry name" value="yjeF_nterm"/>
    <property type="match status" value="1"/>
</dbReference>
<feature type="binding site" evidence="10">
    <location>
        <begin position="108"/>
        <end position="112"/>
    </location>
    <ligand>
        <name>(6S)-NADPHX</name>
        <dbReference type="ChEBI" id="CHEBI:64076"/>
    </ligand>
</feature>
<organism evidence="13 14">
    <name type="scientific">Ambrosiozyma monospora</name>
    <name type="common">Yeast</name>
    <name type="synonym">Endomycopsis monosporus</name>
    <dbReference type="NCBI Taxonomy" id="43982"/>
    <lineage>
        <taxon>Eukaryota</taxon>
        <taxon>Fungi</taxon>
        <taxon>Dikarya</taxon>
        <taxon>Ascomycota</taxon>
        <taxon>Saccharomycotina</taxon>
        <taxon>Pichiomycetes</taxon>
        <taxon>Pichiales</taxon>
        <taxon>Pichiaceae</taxon>
        <taxon>Ambrosiozyma</taxon>
    </lineage>
</organism>
<comment type="similarity">
    <text evidence="10">Belongs to the NnrE/AIBP family.</text>
</comment>
<comment type="caution">
    <text evidence="13">The sequence shown here is derived from an EMBL/GenBank/DDBJ whole genome shotgun (WGS) entry which is preliminary data.</text>
</comment>
<evidence type="ECO:0000256" key="5">
    <source>
        <dbReference type="ARBA" id="ARBA00022741"/>
    </source>
</evidence>
<evidence type="ECO:0000256" key="10">
    <source>
        <dbReference type="HAMAP-Rule" id="MF_03159"/>
    </source>
</evidence>
<dbReference type="AlphaFoldDB" id="A0A9W7DGK6"/>
<comment type="catalytic activity">
    <reaction evidence="1 10">
        <text>(6R)-NADHX = (6S)-NADHX</text>
        <dbReference type="Rhea" id="RHEA:32215"/>
        <dbReference type="ChEBI" id="CHEBI:64074"/>
        <dbReference type="ChEBI" id="CHEBI:64075"/>
        <dbReference type="EC" id="5.1.99.6"/>
    </reaction>
</comment>
<evidence type="ECO:0000256" key="6">
    <source>
        <dbReference type="ARBA" id="ARBA00022857"/>
    </source>
</evidence>
<dbReference type="InterPro" id="IPR032976">
    <property type="entry name" value="YJEFN_prot_NAXE-like"/>
</dbReference>
<keyword evidence="11" id="KW-0812">Transmembrane</keyword>
<evidence type="ECO:0000259" key="12">
    <source>
        <dbReference type="PROSITE" id="PS51385"/>
    </source>
</evidence>
<evidence type="ECO:0000313" key="13">
    <source>
        <dbReference type="EMBL" id="GMG19534.1"/>
    </source>
</evidence>
<dbReference type="Pfam" id="PF03853">
    <property type="entry name" value="YjeF_N"/>
    <property type="match status" value="1"/>
</dbReference>
<keyword evidence="4 10" id="KW-0479">Metal-binding</keyword>
<dbReference type="GO" id="GO:0046872">
    <property type="term" value="F:metal ion binding"/>
    <property type="evidence" value="ECO:0007669"/>
    <property type="project" value="UniProtKB-KW"/>
</dbReference>